<feature type="chain" id="PRO_5046143550" description="Periplasmic binding protein domain-containing protein" evidence="4">
    <location>
        <begin position="25"/>
        <end position="349"/>
    </location>
</feature>
<dbReference type="PANTHER" id="PTHR46847">
    <property type="entry name" value="D-ALLOSE-BINDING PERIPLASMIC PROTEIN-RELATED"/>
    <property type="match status" value="1"/>
</dbReference>
<accession>A0ABQ4S0X3</accession>
<evidence type="ECO:0000259" key="5">
    <source>
        <dbReference type="Pfam" id="PF13407"/>
    </source>
</evidence>
<feature type="domain" description="Periplasmic binding protein" evidence="5">
    <location>
        <begin position="56"/>
        <end position="310"/>
    </location>
</feature>
<comment type="subcellular location">
    <subcellularLocation>
        <location evidence="1">Cell envelope</location>
    </subcellularLocation>
</comment>
<dbReference type="Gene3D" id="3.40.50.2300">
    <property type="match status" value="2"/>
</dbReference>
<comment type="caution">
    <text evidence="6">The sequence shown here is derived from an EMBL/GenBank/DDBJ whole genome shotgun (WGS) entry which is preliminary data.</text>
</comment>
<sequence>MHRLVAASVMAAGLLSSLCLPSRAAPFNPDIEPDWIKWTQLTKALGPSPSVRGHRFGVVLKTQTNEYWRLMAAGYRRRAAAGGAKVDIQAAQSETDQLRQLSILHTMIGSGYKALMISPISAVNLKSALEEVKAARIPIVNVDGAVADEVRHFVGPVNRDMGVEVAKWFIRHYPAGGKVAVIEGQAGVLSTVHRTAGFIETLLATGKFEVAATPSGQWDRQIASDAAKAVVTRTPDLIGFYCNNDTMALGVVDALKSLQALDRVRVFGSDGTAVAYASIRAGELTGTVDIFPMMVGEIGLEIAERLSAGQSVPRVVETPQVLVTRENIARYGADEEARRRALIEDAREK</sequence>
<keyword evidence="7" id="KW-1185">Reference proteome</keyword>
<feature type="signal peptide" evidence="4">
    <location>
        <begin position="1"/>
        <end position="24"/>
    </location>
</feature>
<evidence type="ECO:0000256" key="3">
    <source>
        <dbReference type="ARBA" id="ARBA00022729"/>
    </source>
</evidence>
<dbReference type="SUPFAM" id="SSF53822">
    <property type="entry name" value="Periplasmic binding protein-like I"/>
    <property type="match status" value="1"/>
</dbReference>
<protein>
    <recommendedName>
        <fullName evidence="5">Periplasmic binding protein domain-containing protein</fullName>
    </recommendedName>
</protein>
<evidence type="ECO:0000256" key="2">
    <source>
        <dbReference type="ARBA" id="ARBA00007639"/>
    </source>
</evidence>
<dbReference type="PANTHER" id="PTHR46847:SF1">
    <property type="entry name" value="D-ALLOSE-BINDING PERIPLASMIC PROTEIN-RELATED"/>
    <property type="match status" value="1"/>
</dbReference>
<reference evidence="6" key="2">
    <citation type="submission" date="2021-08" db="EMBL/GenBank/DDBJ databases">
        <authorList>
            <person name="Tani A."/>
            <person name="Ola A."/>
            <person name="Ogura Y."/>
            <person name="Katsura K."/>
            <person name="Hayashi T."/>
        </authorList>
    </citation>
    <scope>NUCLEOTIDE SEQUENCE</scope>
    <source>
        <strain evidence="6">DSM 19015</strain>
    </source>
</reference>
<gene>
    <name evidence="6" type="ORF">OCOJLMKI_2706</name>
</gene>
<dbReference type="EMBL" id="BPQP01000038">
    <property type="protein sequence ID" value="GJD95493.1"/>
    <property type="molecule type" value="Genomic_DNA"/>
</dbReference>
<reference evidence="6" key="1">
    <citation type="journal article" date="2021" name="Front. Microbiol.">
        <title>Comprehensive Comparative Genomics and Phenotyping of Methylobacterium Species.</title>
        <authorList>
            <person name="Alessa O."/>
            <person name="Ogura Y."/>
            <person name="Fujitani Y."/>
            <person name="Takami H."/>
            <person name="Hayashi T."/>
            <person name="Sahin N."/>
            <person name="Tani A."/>
        </authorList>
    </citation>
    <scope>NUCLEOTIDE SEQUENCE</scope>
    <source>
        <strain evidence="6">DSM 19015</strain>
    </source>
</reference>
<organism evidence="6 7">
    <name type="scientific">Methylobacterium iners</name>
    <dbReference type="NCBI Taxonomy" id="418707"/>
    <lineage>
        <taxon>Bacteria</taxon>
        <taxon>Pseudomonadati</taxon>
        <taxon>Pseudomonadota</taxon>
        <taxon>Alphaproteobacteria</taxon>
        <taxon>Hyphomicrobiales</taxon>
        <taxon>Methylobacteriaceae</taxon>
        <taxon>Methylobacterium</taxon>
    </lineage>
</organism>
<comment type="similarity">
    <text evidence="2">Belongs to the bacterial solute-binding protein 2 family.</text>
</comment>
<keyword evidence="3 4" id="KW-0732">Signal</keyword>
<dbReference type="InterPro" id="IPR028082">
    <property type="entry name" value="Peripla_BP_I"/>
</dbReference>
<evidence type="ECO:0000256" key="1">
    <source>
        <dbReference type="ARBA" id="ARBA00004196"/>
    </source>
</evidence>
<dbReference type="Pfam" id="PF13407">
    <property type="entry name" value="Peripla_BP_4"/>
    <property type="match status" value="1"/>
</dbReference>
<dbReference type="Proteomes" id="UP001055125">
    <property type="component" value="Unassembled WGS sequence"/>
</dbReference>
<dbReference type="RefSeq" id="WP_238244637.1">
    <property type="nucleotide sequence ID" value="NZ_BPQP01000038.1"/>
</dbReference>
<proteinExistence type="inferred from homology"/>
<evidence type="ECO:0000313" key="7">
    <source>
        <dbReference type="Proteomes" id="UP001055125"/>
    </source>
</evidence>
<dbReference type="InterPro" id="IPR025997">
    <property type="entry name" value="SBP_2_dom"/>
</dbReference>
<name>A0ABQ4S0X3_9HYPH</name>
<evidence type="ECO:0000256" key="4">
    <source>
        <dbReference type="SAM" id="SignalP"/>
    </source>
</evidence>
<evidence type="ECO:0000313" key="6">
    <source>
        <dbReference type="EMBL" id="GJD95493.1"/>
    </source>
</evidence>